<organism evidence="1">
    <name type="scientific">Sesamum angustifolium</name>
    <dbReference type="NCBI Taxonomy" id="2727405"/>
    <lineage>
        <taxon>Eukaryota</taxon>
        <taxon>Viridiplantae</taxon>
        <taxon>Streptophyta</taxon>
        <taxon>Embryophyta</taxon>
        <taxon>Tracheophyta</taxon>
        <taxon>Spermatophyta</taxon>
        <taxon>Magnoliopsida</taxon>
        <taxon>eudicotyledons</taxon>
        <taxon>Gunneridae</taxon>
        <taxon>Pentapetalae</taxon>
        <taxon>asterids</taxon>
        <taxon>lamiids</taxon>
        <taxon>Lamiales</taxon>
        <taxon>Pedaliaceae</taxon>
        <taxon>Sesamum</taxon>
    </lineage>
</organism>
<accession>A0AAW2PPU0</accession>
<comment type="caution">
    <text evidence="1">The sequence shown here is derived from an EMBL/GenBank/DDBJ whole genome shotgun (WGS) entry which is preliminary data.</text>
</comment>
<proteinExistence type="predicted"/>
<dbReference type="AlphaFoldDB" id="A0AAW2PPU0"/>
<name>A0AAW2PPU0_9LAMI</name>
<protein>
    <submittedName>
        <fullName evidence="1">Uncharacterized protein</fullName>
    </submittedName>
</protein>
<gene>
    <name evidence="1" type="ORF">Sangu_0675600</name>
</gene>
<reference evidence="1" key="1">
    <citation type="submission" date="2020-06" db="EMBL/GenBank/DDBJ databases">
        <authorList>
            <person name="Li T."/>
            <person name="Hu X."/>
            <person name="Zhang T."/>
            <person name="Song X."/>
            <person name="Zhang H."/>
            <person name="Dai N."/>
            <person name="Sheng W."/>
            <person name="Hou X."/>
            <person name="Wei L."/>
        </authorList>
    </citation>
    <scope>NUCLEOTIDE SEQUENCE</scope>
    <source>
        <strain evidence="1">G01</strain>
        <tissue evidence="1">Leaf</tissue>
    </source>
</reference>
<evidence type="ECO:0000313" key="1">
    <source>
        <dbReference type="EMBL" id="KAL0358262.1"/>
    </source>
</evidence>
<reference evidence="1" key="2">
    <citation type="journal article" date="2024" name="Plant">
        <title>Genomic evolution and insights into agronomic trait innovations of Sesamum species.</title>
        <authorList>
            <person name="Miao H."/>
            <person name="Wang L."/>
            <person name="Qu L."/>
            <person name="Liu H."/>
            <person name="Sun Y."/>
            <person name="Le M."/>
            <person name="Wang Q."/>
            <person name="Wei S."/>
            <person name="Zheng Y."/>
            <person name="Lin W."/>
            <person name="Duan Y."/>
            <person name="Cao H."/>
            <person name="Xiong S."/>
            <person name="Wang X."/>
            <person name="Wei L."/>
            <person name="Li C."/>
            <person name="Ma Q."/>
            <person name="Ju M."/>
            <person name="Zhao R."/>
            <person name="Li G."/>
            <person name="Mu C."/>
            <person name="Tian Q."/>
            <person name="Mei H."/>
            <person name="Zhang T."/>
            <person name="Gao T."/>
            <person name="Zhang H."/>
        </authorList>
    </citation>
    <scope>NUCLEOTIDE SEQUENCE</scope>
    <source>
        <strain evidence="1">G01</strain>
    </source>
</reference>
<dbReference type="EMBL" id="JACGWK010000004">
    <property type="protein sequence ID" value="KAL0358262.1"/>
    <property type="molecule type" value="Genomic_DNA"/>
</dbReference>
<sequence length="152" mass="17342">MKIKFPVSGGVGEARVDTLQARQCYVEAIRKGKKRKLEESLKIEDSNKRGKDLVPSSEPDKETLAMVQPVEELLTIELTPGDLGKFMKIGSKTTEDIRNPVVNYLQRNKDIFAWTPQDLERIDPSVITHYLNLDPSVRPVKQTKRHFGPEKR</sequence>